<keyword evidence="3" id="KW-0378">Hydrolase</keyword>
<dbReference type="Gene3D" id="2.60.110.10">
    <property type="entry name" value="Thaumatin"/>
    <property type="match status" value="1"/>
</dbReference>
<dbReference type="InterPro" id="IPR037176">
    <property type="entry name" value="Osmotin/thaumatin-like_sf"/>
</dbReference>
<protein>
    <submittedName>
        <fullName evidence="3">Glycoside hydrolase family 64</fullName>
    </submittedName>
</protein>
<keyword evidence="4" id="KW-1185">Reference proteome</keyword>
<proteinExistence type="predicted"/>
<dbReference type="Pfam" id="PF16483">
    <property type="entry name" value="Glyco_hydro_64"/>
    <property type="match status" value="1"/>
</dbReference>
<dbReference type="AlphaFoldDB" id="A0AB34FPQ2"/>
<evidence type="ECO:0000256" key="1">
    <source>
        <dbReference type="SAM" id="SignalP"/>
    </source>
</evidence>
<keyword evidence="1" id="KW-0732">Signal</keyword>
<dbReference type="Proteomes" id="UP001163105">
    <property type="component" value="Unassembled WGS sequence"/>
</dbReference>
<accession>A0AB34FPQ2</accession>
<dbReference type="InterPro" id="IPR037398">
    <property type="entry name" value="Glyco_hydro_64_fam"/>
</dbReference>
<dbReference type="PANTHER" id="PTHR38165:SF1">
    <property type="entry name" value="GLUCANASE B"/>
    <property type="match status" value="1"/>
</dbReference>
<evidence type="ECO:0000313" key="4">
    <source>
        <dbReference type="Proteomes" id="UP001163105"/>
    </source>
</evidence>
<dbReference type="Gene3D" id="3.30.920.50">
    <property type="entry name" value="Beta-1,3-glucanase, C-terminal domain"/>
    <property type="match status" value="1"/>
</dbReference>
<dbReference type="GO" id="GO:0016787">
    <property type="term" value="F:hydrolase activity"/>
    <property type="evidence" value="ECO:0007669"/>
    <property type="project" value="UniProtKB-KW"/>
</dbReference>
<feature type="domain" description="GH64" evidence="2">
    <location>
        <begin position="73"/>
        <end position="450"/>
    </location>
</feature>
<dbReference type="InterPro" id="IPR042517">
    <property type="entry name" value="Glyco_hydro_64_N_2"/>
</dbReference>
<feature type="signal peptide" evidence="1">
    <location>
        <begin position="1"/>
        <end position="16"/>
    </location>
</feature>
<organism evidence="3 4">
    <name type="scientific">Purpureocillium lavendulum</name>
    <dbReference type="NCBI Taxonomy" id="1247861"/>
    <lineage>
        <taxon>Eukaryota</taxon>
        <taxon>Fungi</taxon>
        <taxon>Dikarya</taxon>
        <taxon>Ascomycota</taxon>
        <taxon>Pezizomycotina</taxon>
        <taxon>Sordariomycetes</taxon>
        <taxon>Hypocreomycetidae</taxon>
        <taxon>Hypocreales</taxon>
        <taxon>Ophiocordycipitaceae</taxon>
        <taxon>Purpureocillium</taxon>
    </lineage>
</organism>
<dbReference type="PROSITE" id="PS52006">
    <property type="entry name" value="GH64"/>
    <property type="match status" value="1"/>
</dbReference>
<dbReference type="InterPro" id="IPR032477">
    <property type="entry name" value="Glyco_hydro_64"/>
</dbReference>
<dbReference type="CDD" id="cd09220">
    <property type="entry name" value="GH64-GluB-like"/>
    <property type="match status" value="1"/>
</dbReference>
<name>A0AB34FPQ2_9HYPO</name>
<gene>
    <name evidence="3" type="ORF">O9K51_06988</name>
</gene>
<sequence>MRCLAVLAALLGVASAAPSIGIRAKHGWTVARPGTIKNVVVTKENTLNGTYNGPKTTVKPPKAAAGLDSRALNGSLPLELVNNFGGGAVNAYIVGLDSDNHVVFVRGDGSLVYPSSGGSQVPVPITEKVAIPLPGKGQTLRMTLPIVMTSGRIYFAEGSLAFSVVSTPTGDGLVQPAPTNLEDPSAGTNWGFVELTYTADRSLWANISYVDFVGMILSMALSVTDGGGTQITRGLGAGSVGAICNGLGSQADSDGWPWDRMCVANAQGTPLRVLSPNDYAVISPGDFGSYWSGYVDKVWQHYASANLTVDTQANAGRVSCGVSGSTLTCAGDNRGYAKPSAGDIWGCNGGPFLLQGGDNPVHVAVVPRLCAAFVRSTLLLDGGDVQPGLSDSSYYTVDPTNHYSRLVHAHEVDGRGYAFAYDDVNPSGHEDSSGLVHSGAPDTLTVYVGAPPP</sequence>
<reference evidence="3" key="1">
    <citation type="submission" date="2023-01" db="EMBL/GenBank/DDBJ databases">
        <title>The growth and conidiation of Purpureocillium lavendulum are regulated by nitrogen source and histone H3K14 acetylation.</title>
        <authorList>
            <person name="Tang P."/>
            <person name="Han J."/>
            <person name="Zhang C."/>
            <person name="Tang P."/>
            <person name="Qi F."/>
            <person name="Zhang K."/>
            <person name="Liang L."/>
        </authorList>
    </citation>
    <scope>NUCLEOTIDE SEQUENCE</scope>
    <source>
        <strain evidence="3">YMF1.00683</strain>
    </source>
</reference>
<dbReference type="EMBL" id="JAQHRD010000005">
    <property type="protein sequence ID" value="KAJ6441192.1"/>
    <property type="molecule type" value="Genomic_DNA"/>
</dbReference>
<evidence type="ECO:0000259" key="2">
    <source>
        <dbReference type="PROSITE" id="PS52006"/>
    </source>
</evidence>
<comment type="caution">
    <text evidence="3">The sequence shown here is derived from an EMBL/GenBank/DDBJ whole genome shotgun (WGS) entry which is preliminary data.</text>
</comment>
<feature type="chain" id="PRO_5044296134" evidence="1">
    <location>
        <begin position="17"/>
        <end position="453"/>
    </location>
</feature>
<dbReference type="PANTHER" id="PTHR38165">
    <property type="match status" value="1"/>
</dbReference>
<evidence type="ECO:0000313" key="3">
    <source>
        <dbReference type="EMBL" id="KAJ6441192.1"/>
    </source>
</evidence>